<dbReference type="eggNOG" id="COG3153">
    <property type="taxonomic scope" value="Bacteria"/>
</dbReference>
<dbReference type="PANTHER" id="PTHR41368">
    <property type="entry name" value="PROTEIN YGHO"/>
    <property type="match status" value="1"/>
</dbReference>
<gene>
    <name evidence="2" type="ordered locus">Desca_1989</name>
</gene>
<dbReference type="InterPro" id="IPR039968">
    <property type="entry name" value="BcerS-like"/>
</dbReference>
<dbReference type="SUPFAM" id="SSF55729">
    <property type="entry name" value="Acyl-CoA N-acyltransferases (Nat)"/>
    <property type="match status" value="1"/>
</dbReference>
<dbReference type="CDD" id="cd04301">
    <property type="entry name" value="NAT_SF"/>
    <property type="match status" value="1"/>
</dbReference>
<dbReference type="KEGG" id="dca:Desca_1989"/>
<proteinExistence type="predicted"/>
<protein>
    <submittedName>
        <fullName evidence="2">GCN5-related N-acetyltransferase</fullName>
    </submittedName>
</protein>
<sequence>MLDVIKVQRPEEWQAFFQVPRLIYRHDPLWTPLPEESQRQMFDPQLNPLLRHVHLELFVALADDQPVGRIAAITDDLLPDKHIGFFGCFEAIDDPEVAGALLKAAAGSLAGRGKRVMQGPVTLNTTQQVGLLVEGFDLPPQVMMPYNPSYYVKLIEEAGFTKVLDLYAYLWRPELTGQRARLTAVARRAARIPGIRVRPINLNDPVGEGKRLSAIHNLAMTAQWGFVPMDVAEAAYNLAGLRSFADPELLTFCEVKGEPVGVCLIMPDTGPWLRAARRSGGARWLPFFIRPKSVRVGVLAVVPEYRRRGVVALLIDKAMTTLIRKGYRQAELSLIMDRNDQMNSIITSATGGKVHKVFRIYEHTTVTGRSRHRPGWKNM</sequence>
<accession>F6B958</accession>
<dbReference type="EMBL" id="CP002736">
    <property type="protein sequence ID" value="AEF94830.1"/>
    <property type="molecule type" value="Genomic_DNA"/>
</dbReference>
<dbReference type="Pfam" id="PF00583">
    <property type="entry name" value="Acetyltransf_1"/>
    <property type="match status" value="1"/>
</dbReference>
<evidence type="ECO:0000259" key="1">
    <source>
        <dbReference type="Pfam" id="PF00583"/>
    </source>
</evidence>
<evidence type="ECO:0000313" key="3">
    <source>
        <dbReference type="Proteomes" id="UP000009226"/>
    </source>
</evidence>
<dbReference type="AlphaFoldDB" id="F6B958"/>
<evidence type="ECO:0000313" key="2">
    <source>
        <dbReference type="EMBL" id="AEF94830.1"/>
    </source>
</evidence>
<keyword evidence="3" id="KW-1185">Reference proteome</keyword>
<dbReference type="HOGENOM" id="CLU_053649_0_0_9"/>
<dbReference type="Gene3D" id="3.40.630.30">
    <property type="match status" value="1"/>
</dbReference>
<reference evidence="2 3" key="1">
    <citation type="submission" date="2011-05" db="EMBL/GenBank/DDBJ databases">
        <title>Complete sequence of Desulfotomaculum carboxydivorans CO-1-SRB.</title>
        <authorList>
            <consortium name="US DOE Joint Genome Institute"/>
            <person name="Lucas S."/>
            <person name="Han J."/>
            <person name="Lapidus A."/>
            <person name="Cheng J.-F."/>
            <person name="Goodwin L."/>
            <person name="Pitluck S."/>
            <person name="Peters L."/>
            <person name="Mikhailova N."/>
            <person name="Lu M."/>
            <person name="Han C."/>
            <person name="Tapia R."/>
            <person name="Land M."/>
            <person name="Hauser L."/>
            <person name="Kyrpides N."/>
            <person name="Ivanova N."/>
            <person name="Pagani I."/>
            <person name="Stams A."/>
            <person name="Plugge C."/>
            <person name="Muyzer G."/>
            <person name="Kuever J."/>
            <person name="Parshina S."/>
            <person name="Ivanova A."/>
            <person name="Nazina T."/>
            <person name="Woyke T."/>
        </authorList>
    </citation>
    <scope>NUCLEOTIDE SEQUENCE [LARGE SCALE GENOMIC DNA]</scope>
    <source>
        <strain evidence="3">DSM 14880 / VKM B-2319 / CO-1-SRB</strain>
    </source>
</reference>
<organism evidence="2 3">
    <name type="scientific">Desulfotomaculum nigrificans (strain DSM 14880 / VKM B-2319 / CO-1-SRB)</name>
    <name type="common">Desulfotomaculum carboxydivorans</name>
    <dbReference type="NCBI Taxonomy" id="868595"/>
    <lineage>
        <taxon>Bacteria</taxon>
        <taxon>Bacillati</taxon>
        <taxon>Bacillota</taxon>
        <taxon>Clostridia</taxon>
        <taxon>Eubacteriales</taxon>
        <taxon>Desulfotomaculaceae</taxon>
        <taxon>Desulfotomaculum</taxon>
    </lineage>
</organism>
<dbReference type="InterPro" id="IPR016181">
    <property type="entry name" value="Acyl_CoA_acyltransferase"/>
</dbReference>
<feature type="domain" description="N-acetyltransferase" evidence="1">
    <location>
        <begin position="236"/>
        <end position="339"/>
    </location>
</feature>
<dbReference type="GO" id="GO:0016747">
    <property type="term" value="F:acyltransferase activity, transferring groups other than amino-acyl groups"/>
    <property type="evidence" value="ECO:0007669"/>
    <property type="project" value="InterPro"/>
</dbReference>
<dbReference type="InterPro" id="IPR000182">
    <property type="entry name" value="GNAT_dom"/>
</dbReference>
<dbReference type="PANTHER" id="PTHR41368:SF1">
    <property type="entry name" value="PROTEIN YGHO"/>
    <property type="match status" value="1"/>
</dbReference>
<keyword evidence="2" id="KW-0808">Transferase</keyword>
<dbReference type="STRING" id="868595.Desca_1989"/>
<dbReference type="Proteomes" id="UP000009226">
    <property type="component" value="Chromosome"/>
</dbReference>
<name>F6B958_DESCC</name>